<evidence type="ECO:0000256" key="7">
    <source>
        <dbReference type="ARBA" id="ARBA00022723"/>
    </source>
</evidence>
<reference evidence="15" key="1">
    <citation type="submission" date="2023-07" db="EMBL/GenBank/DDBJ databases">
        <authorList>
            <person name="Deng Y."/>
            <person name="Zhang Y.-Q."/>
        </authorList>
    </citation>
    <scope>NUCLEOTIDE SEQUENCE [LARGE SCALE GENOMIC DNA]</scope>
    <source>
        <strain evidence="15">CPCC 205710</strain>
    </source>
</reference>
<dbReference type="RefSeq" id="WP_260992722.1">
    <property type="nucleotide sequence ID" value="NZ_JAODWD010000002.1"/>
</dbReference>
<keyword evidence="10 13" id="KW-1133">Transmembrane helix</keyword>
<feature type="transmembrane region" description="Helical" evidence="13">
    <location>
        <begin position="15"/>
        <end position="34"/>
    </location>
</feature>
<comment type="cofactor">
    <cofactor evidence="1">
        <name>Zn(2+)</name>
        <dbReference type="ChEBI" id="CHEBI:29105"/>
    </cofactor>
</comment>
<keyword evidence="7" id="KW-0479">Metal-binding</keyword>
<feature type="transmembrane region" description="Helical" evidence="13">
    <location>
        <begin position="41"/>
        <end position="60"/>
    </location>
</feature>
<dbReference type="CDD" id="cd06158">
    <property type="entry name" value="S2P-M50_like_1"/>
    <property type="match status" value="1"/>
</dbReference>
<feature type="transmembrane region" description="Helical" evidence="13">
    <location>
        <begin position="97"/>
        <end position="118"/>
    </location>
</feature>
<keyword evidence="8" id="KW-0378">Hydrolase</keyword>
<dbReference type="InterPro" id="IPR044537">
    <property type="entry name" value="Rip2-like"/>
</dbReference>
<evidence type="ECO:0000256" key="12">
    <source>
        <dbReference type="ARBA" id="ARBA00023136"/>
    </source>
</evidence>
<sequence length="260" mass="28340">MSIRPLHQSVRPSPVFLAIVALSVAGGVLSWISAAEVRAPLSYVGVFVFVIAGWIVSLSLHEFGHAFTAWRYGDHDIAVRGYLTLNPFKYANPMLSLGLPVLITLLGGIGLPGGAVWVRTSFMTNRQKTTVSLAGPAANVILAVLLLVATRLFYDADHLVFWAGVAFLGFLQITGAVLNLLPIPGLDGYGALEPHLSRETQRALEPAKQWAFFIFLFLLIATPLNQYFFAVVGWFFDLSGVNSGLIGAGFNLTRFWSAWF</sequence>
<evidence type="ECO:0000256" key="2">
    <source>
        <dbReference type="ARBA" id="ARBA00004651"/>
    </source>
</evidence>
<evidence type="ECO:0000256" key="5">
    <source>
        <dbReference type="ARBA" id="ARBA00022670"/>
    </source>
</evidence>
<evidence type="ECO:0000256" key="10">
    <source>
        <dbReference type="ARBA" id="ARBA00022989"/>
    </source>
</evidence>
<keyword evidence="9" id="KW-0862">Zinc</keyword>
<dbReference type="InterPro" id="IPR052348">
    <property type="entry name" value="Metallopeptidase_M50B"/>
</dbReference>
<comment type="subcellular location">
    <subcellularLocation>
        <location evidence="2">Cell membrane</location>
        <topology evidence="2">Multi-pass membrane protein</topology>
    </subcellularLocation>
</comment>
<evidence type="ECO:0000313" key="14">
    <source>
        <dbReference type="EMBL" id="MCT7658684.1"/>
    </source>
</evidence>
<keyword evidence="4" id="KW-1003">Cell membrane</keyword>
<keyword evidence="12 13" id="KW-0472">Membrane</keyword>
<keyword evidence="5 14" id="KW-0645">Protease</keyword>
<name>A0ABT2M8V0_9MYCO</name>
<evidence type="ECO:0000256" key="6">
    <source>
        <dbReference type="ARBA" id="ARBA00022692"/>
    </source>
</evidence>
<accession>A0ABT2M8V0</accession>
<dbReference type="PANTHER" id="PTHR35864">
    <property type="entry name" value="ZINC METALLOPROTEASE MJ0611-RELATED"/>
    <property type="match status" value="1"/>
</dbReference>
<evidence type="ECO:0000256" key="8">
    <source>
        <dbReference type="ARBA" id="ARBA00022801"/>
    </source>
</evidence>
<evidence type="ECO:0000256" key="1">
    <source>
        <dbReference type="ARBA" id="ARBA00001947"/>
    </source>
</evidence>
<protein>
    <submittedName>
        <fullName evidence="14">Site-2 protease family protein</fullName>
    </submittedName>
</protein>
<gene>
    <name evidence="14" type="ORF">N4S67_09645</name>
</gene>
<dbReference type="PANTHER" id="PTHR35864:SF1">
    <property type="entry name" value="ZINC METALLOPROTEASE YWHC-RELATED"/>
    <property type="match status" value="1"/>
</dbReference>
<comment type="similarity">
    <text evidence="3">Belongs to the peptidase M50B family.</text>
</comment>
<dbReference type="GO" id="GO:0006508">
    <property type="term" value="P:proteolysis"/>
    <property type="evidence" value="ECO:0007669"/>
    <property type="project" value="UniProtKB-KW"/>
</dbReference>
<proteinExistence type="inferred from homology"/>
<dbReference type="Proteomes" id="UP001206639">
    <property type="component" value="Unassembled WGS sequence"/>
</dbReference>
<evidence type="ECO:0000256" key="13">
    <source>
        <dbReference type="SAM" id="Phobius"/>
    </source>
</evidence>
<evidence type="ECO:0000256" key="9">
    <source>
        <dbReference type="ARBA" id="ARBA00022833"/>
    </source>
</evidence>
<evidence type="ECO:0000256" key="4">
    <source>
        <dbReference type="ARBA" id="ARBA00022475"/>
    </source>
</evidence>
<evidence type="ECO:0000256" key="11">
    <source>
        <dbReference type="ARBA" id="ARBA00023049"/>
    </source>
</evidence>
<evidence type="ECO:0000256" key="3">
    <source>
        <dbReference type="ARBA" id="ARBA00007931"/>
    </source>
</evidence>
<keyword evidence="6 13" id="KW-0812">Transmembrane</keyword>
<evidence type="ECO:0000313" key="15">
    <source>
        <dbReference type="Proteomes" id="UP001206639"/>
    </source>
</evidence>
<comment type="caution">
    <text evidence="14">The sequence shown here is derived from an EMBL/GenBank/DDBJ whole genome shotgun (WGS) entry which is preliminary data.</text>
</comment>
<feature type="transmembrane region" description="Helical" evidence="13">
    <location>
        <begin position="160"/>
        <end position="181"/>
    </location>
</feature>
<feature type="transmembrane region" description="Helical" evidence="13">
    <location>
        <begin position="210"/>
        <end position="236"/>
    </location>
</feature>
<organism evidence="14 15">
    <name type="scientific">Mycobacterium deserti</name>
    <dbReference type="NCBI Taxonomy" id="2978347"/>
    <lineage>
        <taxon>Bacteria</taxon>
        <taxon>Bacillati</taxon>
        <taxon>Actinomycetota</taxon>
        <taxon>Actinomycetes</taxon>
        <taxon>Mycobacteriales</taxon>
        <taxon>Mycobacteriaceae</taxon>
        <taxon>Mycobacterium</taxon>
    </lineage>
</organism>
<keyword evidence="11" id="KW-0482">Metalloprotease</keyword>
<dbReference type="GO" id="GO:0008233">
    <property type="term" value="F:peptidase activity"/>
    <property type="evidence" value="ECO:0007669"/>
    <property type="project" value="UniProtKB-KW"/>
</dbReference>
<feature type="transmembrane region" description="Helical" evidence="13">
    <location>
        <begin position="130"/>
        <end position="154"/>
    </location>
</feature>
<keyword evidence="15" id="KW-1185">Reference proteome</keyword>
<dbReference type="EMBL" id="JAODWD010000002">
    <property type="protein sequence ID" value="MCT7658684.1"/>
    <property type="molecule type" value="Genomic_DNA"/>
</dbReference>